<sequence>GYARGWFMSAHVVTSSQRPELCEGRGAAAAGAPSFFLPGAPAVFRWGSLQYRVRRVGRGTTPTVTDEWNAASHPLTRRPLLQV</sequence>
<comment type="caution">
    <text evidence="1">The sequence shown here is derived from an EMBL/GenBank/DDBJ whole genome shotgun (WGS) entry which is preliminary data.</text>
</comment>
<gene>
    <name evidence="1" type="ORF">PCOR1329_LOCUS24392</name>
</gene>
<dbReference type="Proteomes" id="UP001189429">
    <property type="component" value="Unassembled WGS sequence"/>
</dbReference>
<protein>
    <submittedName>
        <fullName evidence="1">Uncharacterized protein</fullName>
    </submittedName>
</protein>
<dbReference type="EMBL" id="CAUYUJ010008391">
    <property type="protein sequence ID" value="CAK0823816.1"/>
    <property type="molecule type" value="Genomic_DNA"/>
</dbReference>
<proteinExistence type="predicted"/>
<keyword evidence="2" id="KW-1185">Reference proteome</keyword>
<organism evidence="1 2">
    <name type="scientific">Prorocentrum cordatum</name>
    <dbReference type="NCBI Taxonomy" id="2364126"/>
    <lineage>
        <taxon>Eukaryota</taxon>
        <taxon>Sar</taxon>
        <taxon>Alveolata</taxon>
        <taxon>Dinophyceae</taxon>
        <taxon>Prorocentrales</taxon>
        <taxon>Prorocentraceae</taxon>
        <taxon>Prorocentrum</taxon>
    </lineage>
</organism>
<evidence type="ECO:0000313" key="2">
    <source>
        <dbReference type="Proteomes" id="UP001189429"/>
    </source>
</evidence>
<feature type="non-terminal residue" evidence="1">
    <location>
        <position position="1"/>
    </location>
</feature>
<accession>A0ABN9RWS3</accession>
<evidence type="ECO:0000313" key="1">
    <source>
        <dbReference type="EMBL" id="CAK0823816.1"/>
    </source>
</evidence>
<reference evidence="1" key="1">
    <citation type="submission" date="2023-10" db="EMBL/GenBank/DDBJ databases">
        <authorList>
            <person name="Chen Y."/>
            <person name="Shah S."/>
            <person name="Dougan E. K."/>
            <person name="Thang M."/>
            <person name="Chan C."/>
        </authorList>
    </citation>
    <scope>NUCLEOTIDE SEQUENCE [LARGE SCALE GENOMIC DNA]</scope>
</reference>
<name>A0ABN9RWS3_9DINO</name>